<dbReference type="Gene3D" id="2.60.40.10">
    <property type="entry name" value="Immunoglobulins"/>
    <property type="match status" value="1"/>
</dbReference>
<evidence type="ECO:0000259" key="7">
    <source>
        <dbReference type="Pfam" id="PF17389"/>
    </source>
</evidence>
<evidence type="ECO:0000259" key="5">
    <source>
        <dbReference type="Pfam" id="PF05592"/>
    </source>
</evidence>
<feature type="signal peptide" evidence="4">
    <location>
        <begin position="1"/>
        <end position="22"/>
    </location>
</feature>
<feature type="chain" id="PRO_5045847887" description="alpha-L-rhamnosidase" evidence="4">
    <location>
        <begin position="23"/>
        <end position="930"/>
    </location>
</feature>
<dbReference type="Gene3D" id="1.50.10.10">
    <property type="match status" value="1"/>
</dbReference>
<dbReference type="Pfam" id="PF25788">
    <property type="entry name" value="Ig_Rha78A_N"/>
    <property type="match status" value="1"/>
</dbReference>
<feature type="domain" description="Alpha-L-rhamnosidase C-terminal" evidence="8">
    <location>
        <begin position="817"/>
        <end position="889"/>
    </location>
</feature>
<evidence type="ECO:0000259" key="8">
    <source>
        <dbReference type="Pfam" id="PF17390"/>
    </source>
</evidence>
<sequence length="930" mass="106903">MKNFLSVILTILLVNSWSQVLAFDPPSEESKAISLEELQVEQLTNPVGIDLPQPRLSWKINAETRNTQQTSYHVLVATSPDKLTPGEADLWNSGKVNSDQSVQVRYEGKTLQSNTPCYWKVKVWTNQGETEWSEVKYWKQGLLYYKDWWGRWIGFDRTFPGESEEKFPTLGARYFRTEFELDKEIESATAYIIGLGLYEFHLNGQKVGDAVLAPAPTDYVENVKYNAFDVTEMLQSKGDNAIGVALGNGRYFTMRPHYKPYKIKNYGFPKMVFHMEIKFKDGSRKVVYSSDDWKGTADGPIRNNNEYDGEFYDARKEFPGWTKPGFDDSNWLQAEYVQEPRGDFEAQLNENMKVMQEIQPVDITQLDQNRYILDMGQNMVGWIQMKVKGQEGDTVKLRFAESLEEDGELFMANLRDAKVTDTYILKGEGEESWEPKFTYHGFRYVEVSNYPGTPTMDDFVGKMVYDNIQTVGKFLTSNATINQIYQNAWWGIAGNYKGMPVDCPQRNERQPWLGDRAVGAHGENFIFDNSRLYTKWLEDIRRGQKADGCLPDVAPAYWRYYSDNMTWPGTLLMIADMLYLQTGDVKVLEDNYPAMKKWLEYMRDRYMNENYIVTKDSYGDWVVPPPSIEAGTGQNADVKRPSELISTAYYFHFMNMMAKFAKIIGEDQDIPAYLELRDKVGKAFEEEFYNEEGYYGKGKMTDNILPLYFGMVSQEKEQEVFDHIVHTIEVENDGHLSTGLIGTQWLMRTLTKFGRADLAFQLATNRTYPSWGYMLENGATTIWELWHGNVAKASMNSQNHTMLLGDLNLWFYENLAGIQADPKAPGFKQFILDPTFVEDLDHVNASFDSQYGTIGSHWEKRRKSISWEVTVPPNTQAKVKFPVEQLSDIEWDNKVLGELKGIGGLETDPSGKVSVTLGSGSYRFSFPYIQ</sequence>
<dbReference type="EMBL" id="JBHMEW010000049">
    <property type="protein sequence ID" value="MFB9211450.1"/>
    <property type="molecule type" value="Genomic_DNA"/>
</dbReference>
<evidence type="ECO:0000256" key="2">
    <source>
        <dbReference type="ARBA" id="ARBA00012652"/>
    </source>
</evidence>
<evidence type="ECO:0000256" key="1">
    <source>
        <dbReference type="ARBA" id="ARBA00001445"/>
    </source>
</evidence>
<dbReference type="Gene3D" id="2.60.120.260">
    <property type="entry name" value="Galactose-binding domain-like"/>
    <property type="match status" value="2"/>
</dbReference>
<feature type="domain" description="Bacterial alpha-L-rhamnosidase N-terminal" evidence="6">
    <location>
        <begin position="183"/>
        <end position="355"/>
    </location>
</feature>
<dbReference type="PANTHER" id="PTHR33307">
    <property type="entry name" value="ALPHA-RHAMNOSIDASE (EUROFUNG)"/>
    <property type="match status" value="1"/>
</dbReference>
<organism evidence="9 10">
    <name type="scientific">Echinicola jeungdonensis</name>
    <dbReference type="NCBI Taxonomy" id="709343"/>
    <lineage>
        <taxon>Bacteria</taxon>
        <taxon>Pseudomonadati</taxon>
        <taxon>Bacteroidota</taxon>
        <taxon>Cytophagia</taxon>
        <taxon>Cytophagales</taxon>
        <taxon>Cyclobacteriaceae</taxon>
        <taxon>Echinicola</taxon>
    </lineage>
</organism>
<dbReference type="GO" id="GO:0016787">
    <property type="term" value="F:hydrolase activity"/>
    <property type="evidence" value="ECO:0007669"/>
    <property type="project" value="UniProtKB-KW"/>
</dbReference>
<dbReference type="Pfam" id="PF17389">
    <property type="entry name" value="Bac_rhamnosid6H"/>
    <property type="match status" value="1"/>
</dbReference>
<dbReference type="Pfam" id="PF17390">
    <property type="entry name" value="Bac_rhamnosid_C"/>
    <property type="match status" value="1"/>
</dbReference>
<dbReference type="InterPro" id="IPR016007">
    <property type="entry name" value="Alpha_rhamnosid"/>
</dbReference>
<dbReference type="SUPFAM" id="SSF48208">
    <property type="entry name" value="Six-hairpin glycosidases"/>
    <property type="match status" value="1"/>
</dbReference>
<gene>
    <name evidence="9" type="ORF">ACFFUR_06520</name>
</gene>
<accession>A0ABV5J5G3</accession>
<dbReference type="InterPro" id="IPR008928">
    <property type="entry name" value="6-hairpin_glycosidase_sf"/>
</dbReference>
<dbReference type="PIRSF" id="PIRSF010631">
    <property type="entry name" value="A-rhamnsds"/>
    <property type="match status" value="1"/>
</dbReference>
<dbReference type="Pfam" id="PF05592">
    <property type="entry name" value="Bac_rhamnosid"/>
    <property type="match status" value="1"/>
</dbReference>
<comment type="catalytic activity">
    <reaction evidence="1">
        <text>Hydrolysis of terminal non-reducing alpha-L-rhamnose residues in alpha-L-rhamnosides.</text>
        <dbReference type="EC" id="3.2.1.40"/>
    </reaction>
</comment>
<dbReference type="Proteomes" id="UP001589654">
    <property type="component" value="Unassembled WGS sequence"/>
</dbReference>
<keyword evidence="10" id="KW-1185">Reference proteome</keyword>
<dbReference type="Pfam" id="PF08531">
    <property type="entry name" value="Bac_rhamnosid_N"/>
    <property type="match status" value="1"/>
</dbReference>
<evidence type="ECO:0000313" key="9">
    <source>
        <dbReference type="EMBL" id="MFB9211450.1"/>
    </source>
</evidence>
<dbReference type="InterPro" id="IPR012341">
    <property type="entry name" value="6hp_glycosidase-like_sf"/>
</dbReference>
<evidence type="ECO:0000259" key="6">
    <source>
        <dbReference type="Pfam" id="PF08531"/>
    </source>
</evidence>
<dbReference type="InterPro" id="IPR035396">
    <property type="entry name" value="Bac_rhamnosid6H"/>
</dbReference>
<keyword evidence="3 9" id="KW-0378">Hydrolase</keyword>
<dbReference type="InterPro" id="IPR013783">
    <property type="entry name" value="Ig-like_fold"/>
</dbReference>
<dbReference type="PANTHER" id="PTHR33307:SF6">
    <property type="entry name" value="ALPHA-RHAMNOSIDASE (EUROFUNG)-RELATED"/>
    <property type="match status" value="1"/>
</dbReference>
<feature type="domain" description="Alpha-L-rhamnosidase concanavalin-like" evidence="5">
    <location>
        <begin position="365"/>
        <end position="464"/>
    </location>
</feature>
<dbReference type="InterPro" id="IPR035398">
    <property type="entry name" value="Bac_rhamnosid_C"/>
</dbReference>
<keyword evidence="4" id="KW-0732">Signal</keyword>
<evidence type="ECO:0000313" key="10">
    <source>
        <dbReference type="Proteomes" id="UP001589654"/>
    </source>
</evidence>
<comment type="caution">
    <text evidence="9">The sequence shown here is derived from an EMBL/GenBank/DDBJ whole genome shotgun (WGS) entry which is preliminary data.</text>
</comment>
<feature type="domain" description="Alpha-L-rhamnosidase six-hairpin glycosidase" evidence="7">
    <location>
        <begin position="470"/>
        <end position="815"/>
    </location>
</feature>
<dbReference type="Gene3D" id="2.60.420.10">
    <property type="entry name" value="Maltose phosphorylase, domain 3"/>
    <property type="match status" value="1"/>
</dbReference>
<dbReference type="InterPro" id="IPR013737">
    <property type="entry name" value="Bac_rhamnosid_N"/>
</dbReference>
<dbReference type="EC" id="3.2.1.40" evidence="2"/>
<reference evidence="9 10" key="1">
    <citation type="submission" date="2024-09" db="EMBL/GenBank/DDBJ databases">
        <authorList>
            <person name="Sun Q."/>
            <person name="Mori K."/>
        </authorList>
    </citation>
    <scope>NUCLEOTIDE SEQUENCE [LARGE SCALE GENOMIC DNA]</scope>
    <source>
        <strain evidence="9 10">CECT 7682</strain>
    </source>
</reference>
<protein>
    <recommendedName>
        <fullName evidence="2">alpha-L-rhamnosidase</fullName>
        <ecNumber evidence="2">3.2.1.40</ecNumber>
    </recommendedName>
</protein>
<proteinExistence type="predicted"/>
<evidence type="ECO:0000256" key="4">
    <source>
        <dbReference type="SAM" id="SignalP"/>
    </source>
</evidence>
<dbReference type="InterPro" id="IPR008902">
    <property type="entry name" value="Rhamnosid_concanavalin"/>
</dbReference>
<name>A0ABV5J5G3_9BACT</name>
<dbReference type="RefSeq" id="WP_290247775.1">
    <property type="nucleotide sequence ID" value="NZ_JAUFQT010000001.1"/>
</dbReference>
<evidence type="ECO:0000256" key="3">
    <source>
        <dbReference type="ARBA" id="ARBA00022801"/>
    </source>
</evidence>